<evidence type="ECO:0000313" key="2">
    <source>
        <dbReference type="EMBL" id="QYD69906.1"/>
    </source>
</evidence>
<dbReference type="EMBL" id="CP080095">
    <property type="protein sequence ID" value="QYD69906.1"/>
    <property type="molecule type" value="Genomic_DNA"/>
</dbReference>
<accession>A0ABX8ULP8</accession>
<feature type="region of interest" description="Disordered" evidence="1">
    <location>
        <begin position="145"/>
        <end position="171"/>
    </location>
</feature>
<name>A0ABX8ULP8_9BURK</name>
<evidence type="ECO:0000256" key="1">
    <source>
        <dbReference type="SAM" id="MobiDB-lite"/>
    </source>
</evidence>
<dbReference type="Pfam" id="PF10765">
    <property type="entry name" value="Phage_P22_NinX"/>
    <property type="match status" value="1"/>
</dbReference>
<dbReference type="InterPro" id="IPR019701">
    <property type="entry name" value="Phage_P22_NinX"/>
</dbReference>
<protein>
    <submittedName>
        <fullName evidence="2">DUF2591 domain-containing protein</fullName>
    </submittedName>
</protein>
<dbReference type="RefSeq" id="WP_219799242.1">
    <property type="nucleotide sequence ID" value="NZ_CP080095.1"/>
</dbReference>
<organism evidence="2 3">
    <name type="scientific">Paraburkholderia edwinii</name>
    <dbReference type="NCBI Taxonomy" id="2861782"/>
    <lineage>
        <taxon>Bacteria</taxon>
        <taxon>Pseudomonadati</taxon>
        <taxon>Pseudomonadota</taxon>
        <taxon>Betaproteobacteria</taxon>
        <taxon>Burkholderiales</taxon>
        <taxon>Burkholderiaceae</taxon>
        <taxon>Paraburkholderia</taxon>
    </lineage>
</organism>
<gene>
    <name evidence="2" type="ORF">KZJ38_06055</name>
</gene>
<evidence type="ECO:0000313" key="3">
    <source>
        <dbReference type="Proteomes" id="UP000826462"/>
    </source>
</evidence>
<proteinExistence type="predicted"/>
<reference evidence="2 3" key="1">
    <citation type="submission" date="2021-07" db="EMBL/GenBank/DDBJ databases">
        <title>Paraburkholderia edwinii protects Aspergillus sp. from phenazines by acting as a toxin sponge.</title>
        <authorList>
            <person name="Dahlstrom K.M."/>
            <person name="Newman D.K."/>
        </authorList>
    </citation>
    <scope>NUCLEOTIDE SEQUENCE [LARGE SCALE GENOMIC DNA]</scope>
    <source>
        <strain evidence="2 3">Pe01</strain>
    </source>
</reference>
<sequence length="171" mass="18773">MKVADLTGLSLDYWVARSLHDFVREIHFTDSGRTVSIRGNDRGRPWDGRFTPSTSWDAASVVLERARRIEVRERLRNGAVHCVAEFDGERDDAGGSSDEHAAEGRGESLRIALLRAFVASRFGDTVDDVLRQSQALFGARAEPVGEQTAMNVVADPPAPDGRIGDIKSVPR</sequence>
<dbReference type="Proteomes" id="UP000826462">
    <property type="component" value="Chromosome 1"/>
</dbReference>
<keyword evidence="3" id="KW-1185">Reference proteome</keyword>